<dbReference type="Proteomes" id="UP001210261">
    <property type="component" value="Unassembled WGS sequence"/>
</dbReference>
<dbReference type="Pfam" id="PF00027">
    <property type="entry name" value="cNMP_binding"/>
    <property type="match status" value="1"/>
</dbReference>
<accession>A0ABT4VH28</accession>
<dbReference type="InterPro" id="IPR018490">
    <property type="entry name" value="cNMP-bd_dom_sf"/>
</dbReference>
<gene>
    <name evidence="7" type="ORF">PF021_06600</name>
</gene>
<feature type="domain" description="HTH crp-type" evidence="6">
    <location>
        <begin position="129"/>
        <end position="187"/>
    </location>
</feature>
<evidence type="ECO:0000256" key="4">
    <source>
        <dbReference type="SAM" id="Coils"/>
    </source>
</evidence>
<evidence type="ECO:0000259" key="5">
    <source>
        <dbReference type="PROSITE" id="PS50042"/>
    </source>
</evidence>
<evidence type="ECO:0000313" key="7">
    <source>
        <dbReference type="EMBL" id="MDA3969341.1"/>
    </source>
</evidence>
<evidence type="ECO:0000256" key="3">
    <source>
        <dbReference type="ARBA" id="ARBA00023163"/>
    </source>
</evidence>
<dbReference type="PROSITE" id="PS51063">
    <property type="entry name" value="HTH_CRP_2"/>
    <property type="match status" value="1"/>
</dbReference>
<dbReference type="PANTHER" id="PTHR24567">
    <property type="entry name" value="CRP FAMILY TRANSCRIPTIONAL REGULATORY PROTEIN"/>
    <property type="match status" value="1"/>
</dbReference>
<proteinExistence type="predicted"/>
<dbReference type="InterPro" id="IPR036390">
    <property type="entry name" value="WH_DNA-bd_sf"/>
</dbReference>
<comment type="caution">
    <text evidence="7">The sequence shown here is derived from an EMBL/GenBank/DDBJ whole genome shotgun (WGS) entry which is preliminary data.</text>
</comment>
<keyword evidence="3" id="KW-0804">Transcription</keyword>
<keyword evidence="1" id="KW-0805">Transcription regulation</keyword>
<dbReference type="SUPFAM" id="SSF51206">
    <property type="entry name" value="cAMP-binding domain-like"/>
    <property type="match status" value="1"/>
</dbReference>
<evidence type="ECO:0000313" key="8">
    <source>
        <dbReference type="Proteomes" id="UP001210261"/>
    </source>
</evidence>
<dbReference type="SUPFAM" id="SSF46785">
    <property type="entry name" value="Winged helix' DNA-binding domain"/>
    <property type="match status" value="1"/>
</dbReference>
<dbReference type="RefSeq" id="WP_271021684.1">
    <property type="nucleotide sequence ID" value="NZ_JAQHXR010000003.1"/>
</dbReference>
<dbReference type="Pfam" id="PF13545">
    <property type="entry name" value="HTH_Crp_2"/>
    <property type="match status" value="1"/>
</dbReference>
<organism evidence="7 8">
    <name type="scientific">Helicobacter ibis</name>
    <dbReference type="NCBI Taxonomy" id="2962633"/>
    <lineage>
        <taxon>Bacteria</taxon>
        <taxon>Pseudomonadati</taxon>
        <taxon>Campylobacterota</taxon>
        <taxon>Epsilonproteobacteria</taxon>
        <taxon>Campylobacterales</taxon>
        <taxon>Helicobacteraceae</taxon>
        <taxon>Helicobacter</taxon>
    </lineage>
</organism>
<sequence>MQDYIKLLRNIGHKRFYNKSEILFFEGEKPKMVLILLSGSIRLYKTSDTNKETTIHKIEHTSFIAEMPSFLNMPYPASAVCERDSEILEINIETLKNQCIKDSDFCFSLIASLCQKIKILENLINNNQKTLKEKIIEFLENNKENLQTLTQREIAKRLNISPESLSRTLKQLKDSNKLKIAKGKISL</sequence>
<dbReference type="InterPro" id="IPR000595">
    <property type="entry name" value="cNMP-bd_dom"/>
</dbReference>
<dbReference type="PANTHER" id="PTHR24567:SF26">
    <property type="entry name" value="REGULATORY PROTEIN YEIL"/>
    <property type="match status" value="1"/>
</dbReference>
<keyword evidence="2" id="KW-0238">DNA-binding</keyword>
<dbReference type="InterPro" id="IPR050397">
    <property type="entry name" value="Env_Response_Regulators"/>
</dbReference>
<name>A0ABT4VH28_9HELI</name>
<protein>
    <submittedName>
        <fullName evidence="7">Crp/Fnr family transcriptional regulator</fullName>
    </submittedName>
</protein>
<dbReference type="PROSITE" id="PS50042">
    <property type="entry name" value="CNMP_BINDING_3"/>
    <property type="match status" value="1"/>
</dbReference>
<evidence type="ECO:0000256" key="2">
    <source>
        <dbReference type="ARBA" id="ARBA00023125"/>
    </source>
</evidence>
<keyword evidence="8" id="KW-1185">Reference proteome</keyword>
<feature type="coiled-coil region" evidence="4">
    <location>
        <begin position="129"/>
        <end position="156"/>
    </location>
</feature>
<dbReference type="InterPro" id="IPR014710">
    <property type="entry name" value="RmlC-like_jellyroll"/>
</dbReference>
<evidence type="ECO:0000259" key="6">
    <source>
        <dbReference type="PROSITE" id="PS51063"/>
    </source>
</evidence>
<keyword evidence="4" id="KW-0175">Coiled coil</keyword>
<evidence type="ECO:0000256" key="1">
    <source>
        <dbReference type="ARBA" id="ARBA00023015"/>
    </source>
</evidence>
<dbReference type="InterPro" id="IPR012318">
    <property type="entry name" value="HTH_CRP"/>
</dbReference>
<dbReference type="Gene3D" id="2.60.120.10">
    <property type="entry name" value="Jelly Rolls"/>
    <property type="match status" value="1"/>
</dbReference>
<feature type="domain" description="Cyclic nucleotide-binding" evidence="5">
    <location>
        <begin position="1"/>
        <end position="97"/>
    </location>
</feature>
<reference evidence="7 8" key="1">
    <citation type="submission" date="2023-01" db="EMBL/GenBank/DDBJ databases">
        <title>Description of Helicobacter ibis sp. nov. isolated from faecal droppings of black-faced ibis (Theristicus melanopis).</title>
        <authorList>
            <person name="Lopez-Cantillo M."/>
            <person name="Vidal-Veuthey B."/>
            <person name="Mella A."/>
            <person name="De La Haba R."/>
            <person name="Collado L."/>
        </authorList>
    </citation>
    <scope>NUCLEOTIDE SEQUENCE [LARGE SCALE GENOMIC DNA]</scope>
    <source>
        <strain evidence="7 8">A82</strain>
    </source>
</reference>
<dbReference type="EMBL" id="JAQHXR010000003">
    <property type="protein sequence ID" value="MDA3969341.1"/>
    <property type="molecule type" value="Genomic_DNA"/>
</dbReference>
<dbReference type="CDD" id="cd00038">
    <property type="entry name" value="CAP_ED"/>
    <property type="match status" value="1"/>
</dbReference>